<protein>
    <submittedName>
        <fullName evidence="4">Uncharacterized protein</fullName>
    </submittedName>
</protein>
<evidence type="ECO:0000259" key="1">
    <source>
        <dbReference type="Pfam" id="PF23069"/>
    </source>
</evidence>
<dbReference type="GeneID" id="9822521"/>
<dbReference type="InterPro" id="IPR055470">
    <property type="entry name" value="DUF7042"/>
</dbReference>
<dbReference type="EMBL" id="WUAV01000002">
    <property type="protein sequence ID" value="KAF1765053.1"/>
    <property type="molecule type" value="Genomic_DNA"/>
</dbReference>
<dbReference type="PANTHER" id="PTHR22255">
    <property type="entry name" value="LP06548P"/>
    <property type="match status" value="1"/>
</dbReference>
<dbReference type="PANTHER" id="PTHR22255:SF9">
    <property type="entry name" value="LP06548P"/>
    <property type="match status" value="1"/>
</dbReference>
<reference evidence="4 5" key="1">
    <citation type="submission" date="2019-12" db="EMBL/GenBank/DDBJ databases">
        <title>Chromosome-level assembly of the Caenorhabditis remanei genome.</title>
        <authorList>
            <person name="Teterina A.A."/>
            <person name="Willis J.H."/>
            <person name="Phillips P.C."/>
        </authorList>
    </citation>
    <scope>NUCLEOTIDE SEQUENCE [LARGE SCALE GENOMIC DNA]</scope>
    <source>
        <strain evidence="4 5">PX506</strain>
        <tissue evidence="4">Whole organism</tissue>
    </source>
</reference>
<proteinExistence type="predicted"/>
<feature type="domain" description="DUF7042" evidence="1">
    <location>
        <begin position="151"/>
        <end position="270"/>
    </location>
</feature>
<accession>A0A6A5HFC5</accession>
<evidence type="ECO:0000259" key="3">
    <source>
        <dbReference type="Pfam" id="PF23071"/>
    </source>
</evidence>
<dbReference type="CTD" id="9822521"/>
<name>A0A6A5HFC5_CAERE</name>
<dbReference type="AlphaFoldDB" id="A0A6A5HFC5"/>
<dbReference type="InterPro" id="IPR055471">
    <property type="entry name" value="DUF7043"/>
</dbReference>
<feature type="domain" description="DUF7044" evidence="3">
    <location>
        <begin position="51"/>
        <end position="131"/>
    </location>
</feature>
<sequence length="540" mass="61149">MSLEHLDTYAKLVEDVGGGGMYMCIDGSGSIREYFGRIELLLSNLRWIWSRCRLPWTGVWLENGNELNITHNSIGNLGNCVQKSRDLYLLTSDTSRGPCYRCLITFPVHENVLHYKTTQCIFDTAMNLERCSQLMSADTSMHTLFRKEAIPVPCPIEAPMNFTYQTNQGICNSRTSHLHRCAQYDRLALHYQACPEIPNRESAIWQMECIGSWQSFGLHYFAARVGYSAGEQYRCFIHDKSGSSGRIGESADAGCQELTHIGAAATTLHYRQDSPVHSACEFPENMYGEKARNWESMLLGTYHRMYHGAWISSIKGRNDTVWTCLQQFPTDSNEHFTYRTYVTKGCKVGYQCVRLHMRKPHIVHVEYGEISPSESFADCSEFSVETRDTLILHGSKEACPIGGKHYSSLCPGPILQVGCSSKYSMNLVRDCSYPEGDELTCVANFKHEDNDFIIARDSLSRQLFCMTYVSDRINLLRVYDRVSCEEVSVNSATPYLSLNFSSSDSCSPSLLTGFLYSATSDVASPHHLMLLILTFIWNFL</sequence>
<dbReference type="InterPro" id="IPR055472">
    <property type="entry name" value="DUF7044"/>
</dbReference>
<gene>
    <name evidence="4" type="ORF">GCK72_005004</name>
</gene>
<evidence type="ECO:0000313" key="4">
    <source>
        <dbReference type="EMBL" id="KAF1765053.1"/>
    </source>
</evidence>
<feature type="domain" description="DUF7043" evidence="2">
    <location>
        <begin position="277"/>
        <end position="385"/>
    </location>
</feature>
<dbReference type="Pfam" id="PF23070">
    <property type="entry name" value="DUF7043"/>
    <property type="match status" value="1"/>
</dbReference>
<dbReference type="RefSeq" id="XP_053589178.1">
    <property type="nucleotide sequence ID" value="XM_053724984.1"/>
</dbReference>
<dbReference type="KEGG" id="crq:GCK72_005004"/>
<evidence type="ECO:0000259" key="2">
    <source>
        <dbReference type="Pfam" id="PF23070"/>
    </source>
</evidence>
<dbReference type="Pfam" id="PF23069">
    <property type="entry name" value="DUF7042"/>
    <property type="match status" value="1"/>
</dbReference>
<dbReference type="Proteomes" id="UP000483820">
    <property type="component" value="Chromosome II"/>
</dbReference>
<comment type="caution">
    <text evidence="4">The sequence shown here is derived from an EMBL/GenBank/DDBJ whole genome shotgun (WGS) entry which is preliminary data.</text>
</comment>
<organism evidence="4 5">
    <name type="scientific">Caenorhabditis remanei</name>
    <name type="common">Caenorhabditis vulgaris</name>
    <dbReference type="NCBI Taxonomy" id="31234"/>
    <lineage>
        <taxon>Eukaryota</taxon>
        <taxon>Metazoa</taxon>
        <taxon>Ecdysozoa</taxon>
        <taxon>Nematoda</taxon>
        <taxon>Chromadorea</taxon>
        <taxon>Rhabditida</taxon>
        <taxon>Rhabditina</taxon>
        <taxon>Rhabditomorpha</taxon>
        <taxon>Rhabditoidea</taxon>
        <taxon>Rhabditidae</taxon>
        <taxon>Peloderinae</taxon>
        <taxon>Caenorhabditis</taxon>
    </lineage>
</organism>
<dbReference type="Pfam" id="PF23071">
    <property type="entry name" value="DUF7044"/>
    <property type="match status" value="1"/>
</dbReference>
<evidence type="ECO:0000313" key="5">
    <source>
        <dbReference type="Proteomes" id="UP000483820"/>
    </source>
</evidence>